<feature type="transmembrane region" description="Helical" evidence="9">
    <location>
        <begin position="258"/>
        <end position="279"/>
    </location>
</feature>
<dbReference type="RefSeq" id="WP_085783425.1">
    <property type="nucleotide sequence ID" value="NZ_CP008743.1"/>
</dbReference>
<comment type="subunit">
    <text evidence="9">Homodimer.</text>
</comment>
<feature type="transmembrane region" description="Helical" evidence="9">
    <location>
        <begin position="158"/>
        <end position="176"/>
    </location>
</feature>
<feature type="transmembrane region" description="Helical" evidence="9">
    <location>
        <begin position="80"/>
        <end position="101"/>
    </location>
</feature>
<feature type="transmembrane region" description="Helical" evidence="9">
    <location>
        <begin position="672"/>
        <end position="692"/>
    </location>
</feature>
<evidence type="ECO:0000256" key="4">
    <source>
        <dbReference type="ARBA" id="ARBA00022842"/>
    </source>
</evidence>
<feature type="transmembrane region" description="Helical" evidence="9">
    <location>
        <begin position="56"/>
        <end position="74"/>
    </location>
</feature>
<feature type="transmembrane region" description="Helical" evidence="9">
    <location>
        <begin position="576"/>
        <end position="595"/>
    </location>
</feature>
<protein>
    <recommendedName>
        <fullName evidence="9">K(+)-insensitive pyrophosphate-energized proton pump</fullName>
        <ecNumber evidence="9">7.1.3.1</ecNumber>
    </recommendedName>
    <alternativeName>
        <fullName evidence="9">Membrane-bound proton-translocating pyrophosphatase</fullName>
    </alternativeName>
    <alternativeName>
        <fullName evidence="9">Pyrophosphate-energized inorganic pyrophosphatase</fullName>
        <shortName evidence="9">H(+)-PPase</shortName>
    </alternativeName>
</protein>
<keyword evidence="7 9" id="KW-0406">Ion transport</keyword>
<dbReference type="PANTHER" id="PTHR31998">
    <property type="entry name" value="K(+)-INSENSITIVE PYROPHOSPHATE-ENERGIZED PROTON PUMP"/>
    <property type="match status" value="1"/>
</dbReference>
<feature type="transmembrane region" description="Helical" evidence="9">
    <location>
        <begin position="234"/>
        <end position="252"/>
    </location>
</feature>
<evidence type="ECO:0000256" key="3">
    <source>
        <dbReference type="ARBA" id="ARBA00022692"/>
    </source>
</evidence>
<dbReference type="EC" id="7.1.3.1" evidence="9"/>
<feature type="transmembrane region" description="Helical" evidence="9">
    <location>
        <begin position="6"/>
        <end position="28"/>
    </location>
</feature>
<dbReference type="NCBIfam" id="NF001960">
    <property type="entry name" value="PRK00733.3-5"/>
    <property type="match status" value="1"/>
</dbReference>
<feature type="site" description="Determinant of potassium independence" evidence="9">
    <location>
        <position position="465"/>
    </location>
</feature>
<comment type="caution">
    <text evidence="9">Lacks conserved residue(s) required for the propagation of feature annotation.</text>
</comment>
<keyword evidence="11" id="KW-1185">Reference proteome</keyword>
<dbReference type="GO" id="GO:0000287">
    <property type="term" value="F:magnesium ion binding"/>
    <property type="evidence" value="ECO:0007669"/>
    <property type="project" value="UniProtKB-UniRule"/>
</dbReference>
<dbReference type="NCBIfam" id="TIGR01104">
    <property type="entry name" value="V_PPase"/>
    <property type="match status" value="1"/>
</dbReference>
<keyword evidence="9" id="KW-0375">Hydrogen ion transport</keyword>
<sequence length="693" mass="71630">MSHSYYLAIIGCGALALLYGLYASLSVLKEPQGSKRMQEIAGAIQEGASAYLNRQYSTIALVGVIIAALLTYLLGKAVGLGFVIGATLSGITGYVGMFVSVRANVRTAEAARKSMSHALNVAFKGGAITGMLVVGLGLIGVTSYYVFLKTGQHAQRQLLEALIALSFGASLISIFARLGGGIFTKGADVGADLVGKIEAGIPEDDPRNPAVIADNVGDNVGDCAGMAADLFETYVVTIVATMVLAAISTSGATQELLMGYPLVIGGVCIVGSILGTFAVRLSKNKNIMGALYKGLITCTVLSAIFVVTATHYLLGFHNTFEISGHLVTGMNLLSCVFTGLVVTGLIVWITEYYTSTNFRPVKSIASASKTGHATNIIQGLAVSMESTALPVLVICGGILVAFMNAGLFGVAIAATSMLALAGMIVALDAYGPITDNAGGIAEMSEMPSSVRTVTDALDAVGNTTKAVTKGYAIGSAGLAALVLFTAYTEDLHHYFPSSQCSFSLQDPYVVIGLFIGGLLPYLFGAMGMMAVGRAGGAVVLEVRRQFKEIKGIMTGKAKPEYGRAVDLLTKAAIKEMIIPSLLPVLAPPLLYFVILPFAGQTAAFTAVGAMLLGTIVTGLFVAISMTSGGGAWDNAKKYIEDGHLGGKGSDAHKAAVTGDTVGDPYKDTAGPAVNPMIKIANIVALLLLAILAH</sequence>
<keyword evidence="4 9" id="KW-0460">Magnesium</keyword>
<keyword evidence="9" id="KW-1003">Cell membrane</keyword>
<keyword evidence="3 9" id="KW-0812">Transmembrane</keyword>
<dbReference type="AlphaFoldDB" id="A0A1W6N2H9"/>
<keyword evidence="2 9" id="KW-0813">Transport</keyword>
<proteinExistence type="inferred from homology"/>
<feature type="transmembrane region" description="Helical" evidence="9">
    <location>
        <begin position="326"/>
        <end position="349"/>
    </location>
</feature>
<dbReference type="KEGG" id="naf:GQ61_00485"/>
<evidence type="ECO:0000313" key="11">
    <source>
        <dbReference type="Proteomes" id="UP000237351"/>
    </source>
</evidence>
<gene>
    <name evidence="9 10" type="primary">hppA</name>
    <name evidence="10" type="ORF">GQ61_00485</name>
</gene>
<dbReference type="OrthoDB" id="9808652at2"/>
<dbReference type="PIRSF" id="PIRSF001265">
    <property type="entry name" value="H+-PPase"/>
    <property type="match status" value="1"/>
</dbReference>
<comment type="cofactor">
    <cofactor evidence="9">
        <name>Mg(2+)</name>
        <dbReference type="ChEBI" id="CHEBI:18420"/>
    </cofactor>
</comment>
<feature type="transmembrane region" description="Helical" evidence="9">
    <location>
        <begin position="508"/>
        <end position="531"/>
    </location>
</feature>
<keyword evidence="6 9" id="KW-1133">Transmembrane helix</keyword>
<dbReference type="GO" id="GO:0012505">
    <property type="term" value="C:endomembrane system"/>
    <property type="evidence" value="ECO:0007669"/>
    <property type="project" value="UniProtKB-SubCell"/>
</dbReference>
<dbReference type="GO" id="GO:0005886">
    <property type="term" value="C:plasma membrane"/>
    <property type="evidence" value="ECO:0007669"/>
    <property type="project" value="UniProtKB-SubCell"/>
</dbReference>
<accession>A0A1W6N2H9</accession>
<feature type="transmembrane region" description="Helical" evidence="9">
    <location>
        <begin position="121"/>
        <end position="146"/>
    </location>
</feature>
<dbReference type="STRING" id="1414854.GQ61_00485"/>
<dbReference type="NCBIfam" id="NF001951">
    <property type="entry name" value="PRK00733.1-2"/>
    <property type="match status" value="1"/>
</dbReference>
<feature type="transmembrane region" description="Helical" evidence="9">
    <location>
        <begin position="291"/>
        <end position="314"/>
    </location>
</feature>
<organism evidence="10 11">
    <name type="scientific">Candidatus Nucleicultrix amoebiphila FS5</name>
    <dbReference type="NCBI Taxonomy" id="1414854"/>
    <lineage>
        <taxon>Bacteria</taxon>
        <taxon>Pseudomonadati</taxon>
        <taxon>Pseudomonadota</taxon>
        <taxon>Alphaproteobacteria</taxon>
        <taxon>Holosporales</taxon>
        <taxon>Candidatus Nucleicultricaceae</taxon>
        <taxon>Candidatus Nucleicultrix</taxon>
    </lineage>
</organism>
<evidence type="ECO:0000256" key="9">
    <source>
        <dbReference type="HAMAP-Rule" id="MF_01129"/>
    </source>
</evidence>
<dbReference type="InterPro" id="IPR004131">
    <property type="entry name" value="PPase-energised_H-pump"/>
</dbReference>
<dbReference type="GO" id="GO:0004427">
    <property type="term" value="F:inorganic diphosphate phosphatase activity"/>
    <property type="evidence" value="ECO:0007669"/>
    <property type="project" value="UniProtKB-UniRule"/>
</dbReference>
<dbReference type="HAMAP" id="MF_01129">
    <property type="entry name" value="PPase_energized_pump"/>
    <property type="match status" value="1"/>
</dbReference>
<comment type="function">
    <text evidence="9">Proton pump that utilizes the energy of pyrophosphate hydrolysis as the driving force for proton movement across the membrane. Generates a proton motive force.</text>
</comment>
<dbReference type="EMBL" id="CP008743">
    <property type="protein sequence ID" value="ARN84074.1"/>
    <property type="molecule type" value="Genomic_DNA"/>
</dbReference>
<evidence type="ECO:0000256" key="6">
    <source>
        <dbReference type="ARBA" id="ARBA00022989"/>
    </source>
</evidence>
<keyword evidence="10" id="KW-0378">Hydrolase</keyword>
<keyword evidence="5 9" id="KW-1278">Translocase</keyword>
<comment type="catalytic activity">
    <reaction evidence="9">
        <text>diphosphate + H2O + H(+)(in) = 2 phosphate + 2 H(+)(out)</text>
        <dbReference type="Rhea" id="RHEA:13973"/>
        <dbReference type="ChEBI" id="CHEBI:15377"/>
        <dbReference type="ChEBI" id="CHEBI:15378"/>
        <dbReference type="ChEBI" id="CHEBI:33019"/>
        <dbReference type="ChEBI" id="CHEBI:43474"/>
        <dbReference type="EC" id="7.1.3.1"/>
    </reaction>
</comment>
<keyword evidence="8 9" id="KW-0472">Membrane</keyword>
<dbReference type="GO" id="GO:0009678">
    <property type="term" value="F:diphosphate hydrolysis-driven proton transmembrane transporter activity"/>
    <property type="evidence" value="ECO:0007669"/>
    <property type="project" value="UniProtKB-UniRule"/>
</dbReference>
<reference evidence="10 11" key="1">
    <citation type="submission" date="2014-06" db="EMBL/GenBank/DDBJ databases">
        <title>The genome of the endonuclear symbiont Nucleicultrix amoebiphila.</title>
        <authorList>
            <person name="Schulz F."/>
            <person name="Horn M."/>
        </authorList>
    </citation>
    <scope>NUCLEOTIDE SEQUENCE [LARGE SCALE GENOMIC DNA]</scope>
    <source>
        <strain evidence="10 11">FS5</strain>
    </source>
</reference>
<evidence type="ECO:0000256" key="5">
    <source>
        <dbReference type="ARBA" id="ARBA00022967"/>
    </source>
</evidence>
<feature type="transmembrane region" description="Helical" evidence="9">
    <location>
        <begin position="391"/>
        <end position="424"/>
    </location>
</feature>
<evidence type="ECO:0000313" key="10">
    <source>
        <dbReference type="EMBL" id="ARN84074.1"/>
    </source>
</evidence>
<evidence type="ECO:0000256" key="1">
    <source>
        <dbReference type="ARBA" id="ARBA00004127"/>
    </source>
</evidence>
<comment type="similarity">
    <text evidence="9">Belongs to the H(+)-translocating pyrophosphatase (TC 3.A.10) family. K(+)-insensitive subfamily.</text>
</comment>
<dbReference type="Pfam" id="PF03030">
    <property type="entry name" value="H_PPase"/>
    <property type="match status" value="1"/>
</dbReference>
<feature type="transmembrane region" description="Helical" evidence="9">
    <location>
        <begin position="602"/>
        <end position="623"/>
    </location>
</feature>
<dbReference type="Proteomes" id="UP000237351">
    <property type="component" value="Chromosome"/>
</dbReference>
<comment type="subcellular location">
    <subcellularLocation>
        <location evidence="9">Cell membrane</location>
        <topology evidence="9">Multi-pass membrane protein</topology>
    </subcellularLocation>
    <subcellularLocation>
        <location evidence="1">Endomembrane system</location>
        <topology evidence="1">Multi-pass membrane protein</topology>
    </subcellularLocation>
</comment>
<evidence type="ECO:0000256" key="8">
    <source>
        <dbReference type="ARBA" id="ARBA00023136"/>
    </source>
</evidence>
<evidence type="ECO:0000256" key="2">
    <source>
        <dbReference type="ARBA" id="ARBA00022448"/>
    </source>
</evidence>
<name>A0A1W6N2H9_9PROT</name>
<evidence type="ECO:0000256" key="7">
    <source>
        <dbReference type="ARBA" id="ARBA00023065"/>
    </source>
</evidence>
<feature type="transmembrane region" description="Helical" evidence="9">
    <location>
        <begin position="470"/>
        <end position="487"/>
    </location>
</feature>